<feature type="domain" description="Glycosyltransferase 2-like" evidence="1">
    <location>
        <begin position="8"/>
        <end position="79"/>
    </location>
</feature>
<dbReference type="CDD" id="cd00761">
    <property type="entry name" value="Glyco_tranf_GTA_type"/>
    <property type="match status" value="1"/>
</dbReference>
<protein>
    <recommendedName>
        <fullName evidence="1">Glycosyltransferase 2-like domain-containing protein</fullName>
    </recommendedName>
</protein>
<gene>
    <name evidence="2" type="ORF">S01H4_42618</name>
</gene>
<organism evidence="2">
    <name type="scientific">marine sediment metagenome</name>
    <dbReference type="NCBI Taxonomy" id="412755"/>
    <lineage>
        <taxon>unclassified sequences</taxon>
        <taxon>metagenomes</taxon>
        <taxon>ecological metagenomes</taxon>
    </lineage>
</organism>
<dbReference type="InterPro" id="IPR001173">
    <property type="entry name" value="Glyco_trans_2-like"/>
</dbReference>
<reference evidence="2" key="1">
    <citation type="journal article" date="2014" name="Front. Microbiol.">
        <title>High frequency of phylogenetically diverse reductive dehalogenase-homologous genes in deep subseafloor sedimentary metagenomes.</title>
        <authorList>
            <person name="Kawai M."/>
            <person name="Futagami T."/>
            <person name="Toyoda A."/>
            <person name="Takaki Y."/>
            <person name="Nishi S."/>
            <person name="Hori S."/>
            <person name="Arai W."/>
            <person name="Tsubouchi T."/>
            <person name="Morono Y."/>
            <person name="Uchiyama I."/>
            <person name="Ito T."/>
            <person name="Fujiyama A."/>
            <person name="Inagaki F."/>
            <person name="Takami H."/>
        </authorList>
    </citation>
    <scope>NUCLEOTIDE SEQUENCE</scope>
    <source>
        <strain evidence="2">Expedition CK06-06</strain>
    </source>
</reference>
<dbReference type="AlphaFoldDB" id="X1BBE8"/>
<dbReference type="Pfam" id="PF00535">
    <property type="entry name" value="Glycos_transf_2"/>
    <property type="match status" value="1"/>
</dbReference>
<sequence length="79" mass="8987">MSKPKIAIITRTKNRPLFLERAVNSVLNQNFENFMHVIVNDGGETDPVDKLALKYKDLYNDRLKIVHNDVSKGMEAASN</sequence>
<name>X1BBE8_9ZZZZ</name>
<evidence type="ECO:0000313" key="2">
    <source>
        <dbReference type="EMBL" id="GAG92375.1"/>
    </source>
</evidence>
<evidence type="ECO:0000259" key="1">
    <source>
        <dbReference type="Pfam" id="PF00535"/>
    </source>
</evidence>
<dbReference type="Gene3D" id="3.90.550.10">
    <property type="entry name" value="Spore Coat Polysaccharide Biosynthesis Protein SpsA, Chain A"/>
    <property type="match status" value="1"/>
</dbReference>
<dbReference type="InterPro" id="IPR029044">
    <property type="entry name" value="Nucleotide-diphossugar_trans"/>
</dbReference>
<dbReference type="EMBL" id="BART01023423">
    <property type="protein sequence ID" value="GAG92375.1"/>
    <property type="molecule type" value="Genomic_DNA"/>
</dbReference>
<accession>X1BBE8</accession>
<proteinExistence type="predicted"/>
<comment type="caution">
    <text evidence="2">The sequence shown here is derived from an EMBL/GenBank/DDBJ whole genome shotgun (WGS) entry which is preliminary data.</text>
</comment>
<feature type="non-terminal residue" evidence="2">
    <location>
        <position position="79"/>
    </location>
</feature>
<dbReference type="SUPFAM" id="SSF53448">
    <property type="entry name" value="Nucleotide-diphospho-sugar transferases"/>
    <property type="match status" value="1"/>
</dbReference>